<feature type="region of interest" description="Disordered" evidence="1">
    <location>
        <begin position="409"/>
        <end position="439"/>
    </location>
</feature>
<accession>A0AAV7FMD1</accession>
<dbReference type="Pfam" id="PF09409">
    <property type="entry name" value="PUB"/>
    <property type="match status" value="1"/>
</dbReference>
<evidence type="ECO:0000313" key="4">
    <source>
        <dbReference type="Proteomes" id="UP000775213"/>
    </source>
</evidence>
<name>A0AAV7FMD1_DENCH</name>
<dbReference type="CDD" id="cd10463">
    <property type="entry name" value="PUB_WLM"/>
    <property type="match status" value="1"/>
</dbReference>
<feature type="compositionally biased region" description="Basic and acidic residues" evidence="1">
    <location>
        <begin position="409"/>
        <end position="421"/>
    </location>
</feature>
<dbReference type="AlphaFoldDB" id="A0AAV7FMD1"/>
<organism evidence="3 4">
    <name type="scientific">Dendrobium chrysotoxum</name>
    <name type="common">Orchid</name>
    <dbReference type="NCBI Taxonomy" id="161865"/>
    <lineage>
        <taxon>Eukaryota</taxon>
        <taxon>Viridiplantae</taxon>
        <taxon>Streptophyta</taxon>
        <taxon>Embryophyta</taxon>
        <taxon>Tracheophyta</taxon>
        <taxon>Spermatophyta</taxon>
        <taxon>Magnoliopsida</taxon>
        <taxon>Liliopsida</taxon>
        <taxon>Asparagales</taxon>
        <taxon>Orchidaceae</taxon>
        <taxon>Epidendroideae</taxon>
        <taxon>Malaxideae</taxon>
        <taxon>Dendrobiinae</taxon>
        <taxon>Dendrobium</taxon>
    </lineage>
</organism>
<evidence type="ECO:0000313" key="3">
    <source>
        <dbReference type="EMBL" id="KAH0436138.1"/>
    </source>
</evidence>
<dbReference type="InterPro" id="IPR029071">
    <property type="entry name" value="Ubiquitin-like_domsf"/>
</dbReference>
<dbReference type="SUPFAM" id="SSF54236">
    <property type="entry name" value="Ubiquitin-like"/>
    <property type="match status" value="1"/>
</dbReference>
<comment type="caution">
    <text evidence="3">The sequence shown here is derived from an EMBL/GenBank/DDBJ whole genome shotgun (WGS) entry which is preliminary data.</text>
</comment>
<dbReference type="Gene3D" id="3.10.20.90">
    <property type="entry name" value="Phosphatidylinositol 3-kinase Catalytic Subunit, Chain A, domain 1"/>
    <property type="match status" value="1"/>
</dbReference>
<sequence>MEEGTINVEVIWRGTKLNVEVNTRWTLGELGKKLVELTNVRPDTLKLLVPQTNTKGSRLLAPFSADNSSVEIQETGIIKRKPVRMMGVFDDEIKEVSQNNTRPDLRIAGFEEEDNRLRQLSSYKPLASLKLPQGPYIFCDFHTLELPGIKLNPPPSKALRIMHVLACDPGIIAIMNKHHWRVGIMTELAPVGYVGISPKCVLGFNKNHGEEISLRLRTDDLKGFRKYESIKKTLLHELAHMVHSEHDAKFLALEKQLNEEAASLDWSKTRSQTLSGQKVSNHYKNDVDYFLEADDVGHRLGGGSNSFSTARASSVAAAYHRHKSSSMSSLSGFQAQNKSVQVDAVNDSLDGEHDDERLKYVRDDKNAEPDFDNALIHDGIIHESLASSSEPTMIDVDDANDLDVCMEDKSRSCEDDNDVSHGEASLSTDEPVSDKPLVGRHRKSLEVPETNDSAFTQSQISDLVKIEPEPDDYAVARLTNDVDLYAGLRNEEPDPDNGGEEVSLECGSLVQQGSISSLDVGLVKAESDLDCHMRDSDNIELQRIEEPVAAICARIQEAIMSLRSELTPHMAALVLQTLLKIIRNIIEHPDELKFRRIKKANVQFQRNVANYKAAMEVLSTVGFIEDVVVDAVGVAEAYLVLKRNDPGLLWLAKSSLEVFIS</sequence>
<dbReference type="Gene3D" id="1.20.58.2190">
    <property type="match status" value="1"/>
</dbReference>
<dbReference type="InterPro" id="IPR036339">
    <property type="entry name" value="PUB-like_dom_sf"/>
</dbReference>
<feature type="domain" description="WLM" evidence="2">
    <location>
        <begin position="134"/>
        <end position="323"/>
    </location>
</feature>
<keyword evidence="4" id="KW-1185">Reference proteome</keyword>
<proteinExistence type="predicted"/>
<dbReference type="PANTHER" id="PTHR47796">
    <property type="entry name" value="ZINC METALLOPROTEINASE-LIKE PROTEIN"/>
    <property type="match status" value="1"/>
</dbReference>
<dbReference type="PANTHER" id="PTHR47796:SF1">
    <property type="entry name" value="OS08G0500800 PROTEIN"/>
    <property type="match status" value="1"/>
</dbReference>
<dbReference type="PROSITE" id="PS51397">
    <property type="entry name" value="WLM"/>
    <property type="match status" value="1"/>
</dbReference>
<dbReference type="InterPro" id="IPR013536">
    <property type="entry name" value="WLM_dom"/>
</dbReference>
<dbReference type="InterPro" id="IPR018997">
    <property type="entry name" value="PUB_domain"/>
</dbReference>
<reference evidence="3 4" key="1">
    <citation type="journal article" date="2021" name="Hortic Res">
        <title>Chromosome-scale assembly of the Dendrobium chrysotoxum genome enhances the understanding of orchid evolution.</title>
        <authorList>
            <person name="Zhang Y."/>
            <person name="Zhang G.Q."/>
            <person name="Zhang D."/>
            <person name="Liu X.D."/>
            <person name="Xu X.Y."/>
            <person name="Sun W.H."/>
            <person name="Yu X."/>
            <person name="Zhu X."/>
            <person name="Wang Z.W."/>
            <person name="Zhao X."/>
            <person name="Zhong W.Y."/>
            <person name="Chen H."/>
            <person name="Yin W.L."/>
            <person name="Huang T."/>
            <person name="Niu S.C."/>
            <person name="Liu Z.J."/>
        </authorList>
    </citation>
    <scope>NUCLEOTIDE SEQUENCE [LARGE SCALE GENOMIC DNA]</scope>
    <source>
        <strain evidence="3">Lindl</strain>
    </source>
</reference>
<evidence type="ECO:0000259" key="2">
    <source>
        <dbReference type="PROSITE" id="PS51397"/>
    </source>
</evidence>
<dbReference type="Proteomes" id="UP000775213">
    <property type="component" value="Unassembled WGS sequence"/>
</dbReference>
<dbReference type="Pfam" id="PF08325">
    <property type="entry name" value="WLM"/>
    <property type="match status" value="1"/>
</dbReference>
<dbReference type="SUPFAM" id="SSF143503">
    <property type="entry name" value="PUG domain-like"/>
    <property type="match status" value="1"/>
</dbReference>
<evidence type="ECO:0000256" key="1">
    <source>
        <dbReference type="SAM" id="MobiDB-lite"/>
    </source>
</evidence>
<dbReference type="EMBL" id="JAGFBR010000753">
    <property type="protein sequence ID" value="KAH0436138.1"/>
    <property type="molecule type" value="Genomic_DNA"/>
</dbReference>
<dbReference type="SMART" id="SM00580">
    <property type="entry name" value="PUG"/>
    <property type="match status" value="1"/>
</dbReference>
<gene>
    <name evidence="3" type="ORF">IEQ34_026458</name>
</gene>
<protein>
    <recommendedName>
        <fullName evidence="2">WLM domain-containing protein</fullName>
    </recommendedName>
</protein>